<name>A0ABU8RTD2_9SPHN</name>
<dbReference type="Proteomes" id="UP001361239">
    <property type="component" value="Unassembled WGS sequence"/>
</dbReference>
<keyword evidence="4" id="KW-0410">Iron transport</keyword>
<evidence type="ECO:0000313" key="16">
    <source>
        <dbReference type="EMBL" id="MEJ5976322.1"/>
    </source>
</evidence>
<evidence type="ECO:0000256" key="11">
    <source>
        <dbReference type="PROSITE-ProRule" id="PRU01360"/>
    </source>
</evidence>
<feature type="domain" description="TonB-dependent receptor plug" evidence="15">
    <location>
        <begin position="52"/>
        <end position="158"/>
    </location>
</feature>
<evidence type="ECO:0000256" key="10">
    <source>
        <dbReference type="ARBA" id="ARBA00023237"/>
    </source>
</evidence>
<evidence type="ECO:0000256" key="9">
    <source>
        <dbReference type="ARBA" id="ARBA00023136"/>
    </source>
</evidence>
<sequence>MKGIRAFALAGVSLLSVATPAFAQDKVAKDADEVGFSDNEIVVSARRREESLQDVPLVVNAVTAETLDKLNIREFKDVASLVPGLQLGQSQNGIGAQATLRGVAYDVNASGNNGTIEFYLNEAHISAGQLFISMYDVGQIEVLRGPQGTLRGRASPSGSITVGTRKPVLDQAGGYLNGFVNDIHGWNINGAINVPIIEDKLAIRVAGVMDQNQENRVRSINNPLDPHQETQSGRVSIRFEPFDFLTLNGNYSRTQRKSRSFYQAESASLRDPAQPASAVVIRAEDRLSTMNQPARYTQDYEVFNWSGQLRLAGQKLDYVGAVNKQKYVTNIPSDTGGFYDARYSLALRSANQATNTSGKEVTHEFRLSNEERIGGMFDYVVGYFYDKLDSPTALIQQTPVFGGIVSPNTLLTIANTPITRGGGSVEKSFFGNLTAHIGDQLEISGGLRHIKYHSDGFLTIAGAPVAAAAENRDLKATIYSASVTYRFTPDLMVYASTGSSWRPGSSTNPTILREIANPSPLLSSFYFPQPERSKSYEIGLKSEWFDKRLRLNLTAYHQDFENYAYSSRNIFIAASRSVNGALVPNVFTAGPAIAVGVPAKVEGVEAEIGFRVTDRFDIGATLSYALSKIKNGRIPCNDYSPRDGVPDAAGSVPTFAQIQTANGGEQVAVCSVNYRAGVGAPFSATVTSEFSQPIGFGDAYLRGLFTYQGDSQNDPANAFDNVKAYGLLNLFAGIRSDDGSWDIGVYGKNITNVGRVLNTPASVQNVTYQVAGATGVVGGVGLTTYRQVQLYTNPREFGVNFTARFGSR</sequence>
<comment type="subcellular location">
    <subcellularLocation>
        <location evidence="1 11">Cell outer membrane</location>
        <topology evidence="1 11">Multi-pass membrane protein</topology>
    </subcellularLocation>
</comment>
<keyword evidence="2 11" id="KW-0813">Transport</keyword>
<keyword evidence="5 11" id="KW-0812">Transmembrane</keyword>
<dbReference type="InterPro" id="IPR036942">
    <property type="entry name" value="Beta-barrel_TonB_sf"/>
</dbReference>
<keyword evidence="6" id="KW-0408">Iron</keyword>
<accession>A0ABU8RTD2</accession>
<comment type="similarity">
    <text evidence="11 12">Belongs to the TonB-dependent receptor family.</text>
</comment>
<evidence type="ECO:0000313" key="17">
    <source>
        <dbReference type="Proteomes" id="UP001361239"/>
    </source>
</evidence>
<dbReference type="InterPro" id="IPR012910">
    <property type="entry name" value="Plug_dom"/>
</dbReference>
<evidence type="ECO:0000256" key="8">
    <source>
        <dbReference type="ARBA" id="ARBA00023077"/>
    </source>
</evidence>
<dbReference type="Pfam" id="PF00593">
    <property type="entry name" value="TonB_dep_Rec_b-barrel"/>
    <property type="match status" value="1"/>
</dbReference>
<dbReference type="SUPFAM" id="SSF56935">
    <property type="entry name" value="Porins"/>
    <property type="match status" value="1"/>
</dbReference>
<evidence type="ECO:0000256" key="6">
    <source>
        <dbReference type="ARBA" id="ARBA00023004"/>
    </source>
</evidence>
<dbReference type="Gene3D" id="2.40.170.20">
    <property type="entry name" value="TonB-dependent receptor, beta-barrel domain"/>
    <property type="match status" value="1"/>
</dbReference>
<feature type="domain" description="TonB-dependent receptor-like beta-barrel" evidence="14">
    <location>
        <begin position="288"/>
        <end position="750"/>
    </location>
</feature>
<comment type="caution">
    <text evidence="16">The sequence shown here is derived from an EMBL/GenBank/DDBJ whole genome shotgun (WGS) entry which is preliminary data.</text>
</comment>
<reference evidence="16 17" key="1">
    <citation type="submission" date="2024-03" db="EMBL/GenBank/DDBJ databases">
        <authorList>
            <person name="Jo J.-H."/>
        </authorList>
    </citation>
    <scope>NUCLEOTIDE SEQUENCE [LARGE SCALE GENOMIC DNA]</scope>
    <source>
        <strain evidence="16 17">PS1R-30</strain>
    </source>
</reference>
<evidence type="ECO:0000259" key="14">
    <source>
        <dbReference type="Pfam" id="PF00593"/>
    </source>
</evidence>
<evidence type="ECO:0000256" key="7">
    <source>
        <dbReference type="ARBA" id="ARBA00023065"/>
    </source>
</evidence>
<evidence type="ECO:0000259" key="15">
    <source>
        <dbReference type="Pfam" id="PF07715"/>
    </source>
</evidence>
<evidence type="ECO:0000256" key="13">
    <source>
        <dbReference type="SAM" id="SignalP"/>
    </source>
</evidence>
<evidence type="ECO:0000256" key="5">
    <source>
        <dbReference type="ARBA" id="ARBA00022692"/>
    </source>
</evidence>
<dbReference type="Pfam" id="PF07715">
    <property type="entry name" value="Plug"/>
    <property type="match status" value="1"/>
</dbReference>
<keyword evidence="7" id="KW-0406">Ion transport</keyword>
<dbReference type="InterPro" id="IPR039426">
    <property type="entry name" value="TonB-dep_rcpt-like"/>
</dbReference>
<keyword evidence="10 11" id="KW-0998">Cell outer membrane</keyword>
<feature type="signal peptide" evidence="13">
    <location>
        <begin position="1"/>
        <end position="23"/>
    </location>
</feature>
<keyword evidence="3 11" id="KW-1134">Transmembrane beta strand</keyword>
<keyword evidence="8 12" id="KW-0798">TonB box</keyword>
<organism evidence="16 17">
    <name type="scientific">Novosphingobium anseongense</name>
    <dbReference type="NCBI Taxonomy" id="3133436"/>
    <lineage>
        <taxon>Bacteria</taxon>
        <taxon>Pseudomonadati</taxon>
        <taxon>Pseudomonadota</taxon>
        <taxon>Alphaproteobacteria</taxon>
        <taxon>Sphingomonadales</taxon>
        <taxon>Sphingomonadaceae</taxon>
        <taxon>Novosphingobium</taxon>
    </lineage>
</organism>
<dbReference type="RefSeq" id="WP_339586238.1">
    <property type="nucleotide sequence ID" value="NZ_JBBHJZ010000001.1"/>
</dbReference>
<keyword evidence="16" id="KW-0675">Receptor</keyword>
<feature type="chain" id="PRO_5046591763" evidence="13">
    <location>
        <begin position="24"/>
        <end position="808"/>
    </location>
</feature>
<proteinExistence type="inferred from homology"/>
<evidence type="ECO:0000256" key="2">
    <source>
        <dbReference type="ARBA" id="ARBA00022448"/>
    </source>
</evidence>
<gene>
    <name evidence="16" type="ORF">WG901_06730</name>
</gene>
<dbReference type="InterPro" id="IPR000531">
    <property type="entry name" value="Beta-barrel_TonB"/>
</dbReference>
<evidence type="ECO:0000256" key="12">
    <source>
        <dbReference type="RuleBase" id="RU003357"/>
    </source>
</evidence>
<evidence type="ECO:0000256" key="1">
    <source>
        <dbReference type="ARBA" id="ARBA00004571"/>
    </source>
</evidence>
<keyword evidence="9 11" id="KW-0472">Membrane</keyword>
<evidence type="ECO:0000256" key="3">
    <source>
        <dbReference type="ARBA" id="ARBA00022452"/>
    </source>
</evidence>
<keyword evidence="13" id="KW-0732">Signal</keyword>
<dbReference type="PANTHER" id="PTHR32552:SF81">
    <property type="entry name" value="TONB-DEPENDENT OUTER MEMBRANE RECEPTOR"/>
    <property type="match status" value="1"/>
</dbReference>
<dbReference type="PROSITE" id="PS52016">
    <property type="entry name" value="TONB_DEPENDENT_REC_3"/>
    <property type="match status" value="1"/>
</dbReference>
<evidence type="ECO:0000256" key="4">
    <source>
        <dbReference type="ARBA" id="ARBA00022496"/>
    </source>
</evidence>
<keyword evidence="17" id="KW-1185">Reference proteome</keyword>
<protein>
    <submittedName>
        <fullName evidence="16">TonB-dependent receptor</fullName>
    </submittedName>
</protein>
<dbReference type="EMBL" id="JBBHJZ010000001">
    <property type="protein sequence ID" value="MEJ5976322.1"/>
    <property type="molecule type" value="Genomic_DNA"/>
</dbReference>
<dbReference type="PANTHER" id="PTHR32552">
    <property type="entry name" value="FERRICHROME IRON RECEPTOR-RELATED"/>
    <property type="match status" value="1"/>
</dbReference>